<feature type="transmembrane region" description="Helical" evidence="2">
    <location>
        <begin position="5"/>
        <end position="24"/>
    </location>
</feature>
<dbReference type="EMBL" id="OX458333">
    <property type="protein sequence ID" value="CAI8871189.1"/>
    <property type="molecule type" value="Genomic_DNA"/>
</dbReference>
<dbReference type="InterPro" id="IPR025646">
    <property type="entry name" value="DUF4350"/>
</dbReference>
<sequence>MTRKLIWSLIGVVALIVLVGTWFISHFEYVPVTTWQEPGKEALRDPYLALGRLTERLGRPLVRISNALALDQLTPGGVLLLDRNRRIHVNARRAEALFEWVRHGGYLIVAAESRSVDDPILERLGIQWYQPPKPEPKHGADARDRRQGLRSDAGSPKQEPGQNTDAGKNGGKGGNEQEPQTLELSDSRSGTEPDVIEVRLPTLDKPLRLKRISRWSNASLVPTDPVPVWKAGVAETRSTVLHYDYGEGRITVFDDFDFLSNRQIGEHDHAELIWALIKHYQPQGEVRLATRLAVPSLWEWLAESASTALISGALLIAAWLLAIVPRFGGTLPSPDPERRSLAEHLSAVGRAVWRLGNEGQVHWETVVRQDLRTQILQRHPHIARIPASEQARILAEMSGLPETRVATVLGPPDKPSPRHFVDCVRTVQELEQRM</sequence>
<accession>A0ABM9I3N5</accession>
<gene>
    <name evidence="4" type="ORF">MSZNOR_2883</name>
</gene>
<evidence type="ECO:0000313" key="4">
    <source>
        <dbReference type="EMBL" id="CAI8871189.1"/>
    </source>
</evidence>
<evidence type="ECO:0000256" key="1">
    <source>
        <dbReference type="SAM" id="MobiDB-lite"/>
    </source>
</evidence>
<keyword evidence="2" id="KW-0472">Membrane</keyword>
<dbReference type="RefSeq" id="WP_051331899.1">
    <property type="nucleotide sequence ID" value="NZ_OX458333.1"/>
</dbReference>
<feature type="region of interest" description="Disordered" evidence="1">
    <location>
        <begin position="127"/>
        <end position="197"/>
    </location>
</feature>
<evidence type="ECO:0000256" key="2">
    <source>
        <dbReference type="SAM" id="Phobius"/>
    </source>
</evidence>
<evidence type="ECO:0000313" key="5">
    <source>
        <dbReference type="Proteomes" id="UP001162030"/>
    </source>
</evidence>
<proteinExistence type="predicted"/>
<organism evidence="4 5">
    <name type="scientific">Methylocaldum szegediense</name>
    <dbReference type="NCBI Taxonomy" id="73780"/>
    <lineage>
        <taxon>Bacteria</taxon>
        <taxon>Pseudomonadati</taxon>
        <taxon>Pseudomonadota</taxon>
        <taxon>Gammaproteobacteria</taxon>
        <taxon>Methylococcales</taxon>
        <taxon>Methylococcaceae</taxon>
        <taxon>Methylocaldum</taxon>
    </lineage>
</organism>
<feature type="compositionally biased region" description="Basic and acidic residues" evidence="1">
    <location>
        <begin position="134"/>
        <end position="149"/>
    </location>
</feature>
<dbReference type="Proteomes" id="UP001162030">
    <property type="component" value="Chromosome"/>
</dbReference>
<name>A0ABM9I3N5_9GAMM</name>
<keyword evidence="2" id="KW-1133">Transmembrane helix</keyword>
<feature type="domain" description="DUF4350" evidence="3">
    <location>
        <begin position="44"/>
        <end position="277"/>
    </location>
</feature>
<evidence type="ECO:0000259" key="3">
    <source>
        <dbReference type="Pfam" id="PF14258"/>
    </source>
</evidence>
<protein>
    <recommendedName>
        <fullName evidence="3">DUF4350 domain-containing protein</fullName>
    </recommendedName>
</protein>
<reference evidence="4 5" key="1">
    <citation type="submission" date="2023-03" db="EMBL/GenBank/DDBJ databases">
        <authorList>
            <person name="Pearce D."/>
        </authorList>
    </citation>
    <scope>NUCLEOTIDE SEQUENCE [LARGE SCALE GENOMIC DNA]</scope>
    <source>
        <strain evidence="4">Msz</strain>
    </source>
</reference>
<keyword evidence="5" id="KW-1185">Reference proteome</keyword>
<keyword evidence="2" id="KW-0812">Transmembrane</keyword>
<dbReference type="Pfam" id="PF14258">
    <property type="entry name" value="DUF4350"/>
    <property type="match status" value="1"/>
</dbReference>